<dbReference type="Proteomes" id="UP000799538">
    <property type="component" value="Unassembled WGS sequence"/>
</dbReference>
<dbReference type="AlphaFoldDB" id="A0A6A6GNW2"/>
<evidence type="ECO:0000256" key="3">
    <source>
        <dbReference type="SAM" id="Phobius"/>
    </source>
</evidence>
<reference evidence="5" key="1">
    <citation type="journal article" date="2020" name="Stud. Mycol.">
        <title>101 Dothideomycetes genomes: A test case for predicting lifestyles and emergence of pathogens.</title>
        <authorList>
            <person name="Haridas S."/>
            <person name="Albert R."/>
            <person name="Binder M."/>
            <person name="Bloem J."/>
            <person name="LaButti K."/>
            <person name="Salamov A."/>
            <person name="Andreopoulos B."/>
            <person name="Baker S."/>
            <person name="Barry K."/>
            <person name="Bills G."/>
            <person name="Bluhm B."/>
            <person name="Cannon C."/>
            <person name="Castanera R."/>
            <person name="Culley D."/>
            <person name="Daum C."/>
            <person name="Ezra D."/>
            <person name="Gonzalez J."/>
            <person name="Henrissat B."/>
            <person name="Kuo A."/>
            <person name="Liang C."/>
            <person name="Lipzen A."/>
            <person name="Lutzoni F."/>
            <person name="Magnuson J."/>
            <person name="Mondo S."/>
            <person name="Nolan M."/>
            <person name="Ohm R."/>
            <person name="Pangilinan J."/>
            <person name="Park H.-J."/>
            <person name="Ramirez L."/>
            <person name="Alfaro M."/>
            <person name="Sun H."/>
            <person name="Tritt A."/>
            <person name="Yoshinaga Y."/>
            <person name="Zwiers L.-H."/>
            <person name="Turgeon B."/>
            <person name="Goodwin S."/>
            <person name="Spatafora J."/>
            <person name="Crous P."/>
            <person name="Grigoriev I."/>
        </authorList>
    </citation>
    <scope>NUCLEOTIDE SEQUENCE [LARGE SCALE GENOMIC DNA]</scope>
    <source>
        <strain evidence="5">CECT 20119</strain>
    </source>
</reference>
<keyword evidence="1" id="KW-0175">Coiled coil</keyword>
<dbReference type="OrthoDB" id="5402307at2759"/>
<feature type="coiled-coil region" evidence="1">
    <location>
        <begin position="202"/>
        <end position="229"/>
    </location>
</feature>
<proteinExistence type="predicted"/>
<feature type="coiled-coil region" evidence="1">
    <location>
        <begin position="305"/>
        <end position="335"/>
    </location>
</feature>
<keyword evidence="3" id="KW-0472">Membrane</keyword>
<feature type="region of interest" description="Disordered" evidence="2">
    <location>
        <begin position="47"/>
        <end position="180"/>
    </location>
</feature>
<feature type="compositionally biased region" description="Basic and acidic residues" evidence="2">
    <location>
        <begin position="47"/>
        <end position="61"/>
    </location>
</feature>
<feature type="compositionally biased region" description="Basic residues" evidence="2">
    <location>
        <begin position="120"/>
        <end position="129"/>
    </location>
</feature>
<gene>
    <name evidence="4" type="ORF">BDZ85DRAFT_254242</name>
</gene>
<protein>
    <submittedName>
        <fullName evidence="4">Uncharacterized protein</fullName>
    </submittedName>
</protein>
<feature type="compositionally biased region" description="Basic and acidic residues" evidence="2">
    <location>
        <begin position="370"/>
        <end position="384"/>
    </location>
</feature>
<keyword evidence="5" id="KW-1185">Reference proteome</keyword>
<accession>A0A6A6GNW2</accession>
<feature type="transmembrane region" description="Helical" evidence="3">
    <location>
        <begin position="285"/>
        <end position="306"/>
    </location>
</feature>
<evidence type="ECO:0000256" key="2">
    <source>
        <dbReference type="SAM" id="MobiDB-lite"/>
    </source>
</evidence>
<keyword evidence="3" id="KW-1133">Transmembrane helix</keyword>
<evidence type="ECO:0000256" key="1">
    <source>
        <dbReference type="SAM" id="Coils"/>
    </source>
</evidence>
<keyword evidence="3" id="KW-0812">Transmembrane</keyword>
<sequence>MPGLQTVTYVTKGNKVVKTGKTLNSVWKDAQAAYKERKAEIRAVRKADIDEKRARRALERLEVDDDDLESLASSRRSSNPPSPRTSTQIHRKPVPPSRPHAERRHTGSSTSSRRSDRHSPRSPRHHGPSRLRFEDHLSTPPNEGAGMEMVRRNTDGQIPSLHSRHHRSRPHSTRSASMTELEMSLAYGDLPDEERPSKALRRTTEENELQNQVSKLQQLLDEANCLQHSAVAMIDQLQKNPDQLAAVALTLGEISTMVTKMAPAGLASMKTAFPAVFALLASPQFMIAAGVGVGVTVIALGGYKVIKKIKAKKQANKELDEEEAAEDELQEIRSDLSRIEVWRRGIADAQADSVATSVDGEFVTPGASKRLQEEGRLKESDLKSTKSTKSKKNSSTKVKDKERERRREKARKKSRQDDEESVFDKGKALIKDPNGIRSLFKGQGKEARAKSSMIDTHVSPLYSA</sequence>
<evidence type="ECO:0000313" key="5">
    <source>
        <dbReference type="Proteomes" id="UP000799538"/>
    </source>
</evidence>
<evidence type="ECO:0000313" key="4">
    <source>
        <dbReference type="EMBL" id="KAF2227391.1"/>
    </source>
</evidence>
<feature type="compositionally biased region" description="Basic residues" evidence="2">
    <location>
        <begin position="162"/>
        <end position="172"/>
    </location>
</feature>
<name>A0A6A6GNW2_9PEZI</name>
<organism evidence="4 5">
    <name type="scientific">Elsinoe ampelina</name>
    <dbReference type="NCBI Taxonomy" id="302913"/>
    <lineage>
        <taxon>Eukaryota</taxon>
        <taxon>Fungi</taxon>
        <taxon>Dikarya</taxon>
        <taxon>Ascomycota</taxon>
        <taxon>Pezizomycotina</taxon>
        <taxon>Dothideomycetes</taxon>
        <taxon>Dothideomycetidae</taxon>
        <taxon>Myriangiales</taxon>
        <taxon>Elsinoaceae</taxon>
        <taxon>Elsinoe</taxon>
    </lineage>
</organism>
<feature type="compositionally biased region" description="Basic and acidic residues" evidence="2">
    <location>
        <begin position="397"/>
        <end position="407"/>
    </location>
</feature>
<feature type="region of interest" description="Disordered" evidence="2">
    <location>
        <begin position="365"/>
        <end position="464"/>
    </location>
</feature>
<dbReference type="EMBL" id="ML992501">
    <property type="protein sequence ID" value="KAF2227391.1"/>
    <property type="molecule type" value="Genomic_DNA"/>
</dbReference>